<reference evidence="1 2" key="1">
    <citation type="journal article" date="2015" name="Stand. Genomic Sci.">
        <title>Genomic Encyclopedia of Bacterial and Archaeal Type Strains, Phase III: the genomes of soil and plant-associated and newly described type strains.</title>
        <authorList>
            <person name="Whitman W.B."/>
            <person name="Woyke T."/>
            <person name="Klenk H.P."/>
            <person name="Zhou Y."/>
            <person name="Lilburn T.G."/>
            <person name="Beck B.J."/>
            <person name="De Vos P."/>
            <person name="Vandamme P."/>
            <person name="Eisen J.A."/>
            <person name="Garrity G."/>
            <person name="Hugenholtz P."/>
            <person name="Kyrpides N.C."/>
        </authorList>
    </citation>
    <scope>NUCLEOTIDE SEQUENCE [LARGE SCALE GENOMIC DNA]</scope>
    <source>
        <strain evidence="1 2">VKM Ac-2596</strain>
    </source>
</reference>
<accession>A0ACD2XI16</accession>
<dbReference type="Proteomes" id="UP000295366">
    <property type="component" value="Unassembled WGS sequence"/>
</dbReference>
<comment type="caution">
    <text evidence="1">The sequence shown here is derived from an EMBL/GenBank/DDBJ whole genome shotgun (WGS) entry which is preliminary data.</text>
</comment>
<dbReference type="EMBL" id="SLWP01000009">
    <property type="protein sequence ID" value="TCO35102.1"/>
    <property type="molecule type" value="Genomic_DNA"/>
</dbReference>
<organism evidence="1 2">
    <name type="scientific">Rathayibacter tanaceti</name>
    <dbReference type="NCBI Taxonomy" id="1671680"/>
    <lineage>
        <taxon>Bacteria</taxon>
        <taxon>Bacillati</taxon>
        <taxon>Actinomycetota</taxon>
        <taxon>Actinomycetes</taxon>
        <taxon>Micrococcales</taxon>
        <taxon>Microbacteriaceae</taxon>
        <taxon>Rathayibacter</taxon>
    </lineage>
</organism>
<name>A0ACD2XI16_9MICO</name>
<gene>
    <name evidence="1" type="ORF">EV639_109106</name>
</gene>
<evidence type="ECO:0000313" key="1">
    <source>
        <dbReference type="EMBL" id="TCO35102.1"/>
    </source>
</evidence>
<evidence type="ECO:0000313" key="2">
    <source>
        <dbReference type="Proteomes" id="UP000295366"/>
    </source>
</evidence>
<protein>
    <submittedName>
        <fullName evidence="1">Bifunctional non-homologous end joining protein LigD</fullName>
    </submittedName>
</protein>
<keyword evidence="2" id="KW-1185">Reference proteome</keyword>
<sequence>MGSMASSQQLVTVAGRRLRLTHLDKLVYPEAGYTKADVLGYYASVASAMLPHVARRPVTRKRWVDGVGTAEQPGEVFFEKNLPSSAPHWLSRTRLTHASRDIEYPLVDDVAGLTWLAQQASLELHVPQWRVGSAGERRPPDRLVLDLDPGEGAGLAECAEVAFLARDLLEGMGLAPLPVTSGSKGIHLYCALGASATSEQISTVAHELARALESDHRDLVVSDMKRTLREGKVLVDWSQNAAAKTTIAPYSLRGRLLPAAAAPRSWEELGAAGLRQLAPDEVIERLRSDGDLLQPLLAARGAGVEPTPERMAGFAATEASADRLAAYRSMRDAARTPEPVPEPGSGTTASGDTFVIQEHHARRLHYDFRLEHDGVLVSWAVPKGPPLEGDPNRLAVQTEDHPLEYATFEGTIPAGEYGGGEVRIWDEGSYALEKWREGEEVIAVLSGRADGGLGGEPRRYALLHTGSKAGAEKNWLLHLMAPGAAHGEGTKRRGRAGGAAASAASRPAPSASTPGDGETPRRHRPMLATAGRRTDVDPDAAIEMKWDGYRALVRVQGGAVTLTSRNGNDLTAVFPDVLGPLAAASADAVLDGEIVALDARGRPDFGALQTRGGLSAPREIEAAARTTPVHVMLFDLLERAGEDVTARDYDSRRAALVELVAENERVHLPSVFDGDLEEAMATSHSLGLEGVVAKRHDSPYREGSRSRDWIKLTHHRLQEVVIVGWREGKGGLQGSVGALLTAIPCDDGLVYSGRVGTGFSDRERRSLVDRLAEHASDEPAVSVPPAESRGVHWVSPVLVGEVRYRERTSAGTLRQPVWRGWRADKAASEVRVEGPGAEGS</sequence>
<proteinExistence type="predicted"/>